<reference evidence="2 3" key="1">
    <citation type="submission" date="2024-08" db="EMBL/GenBank/DDBJ databases">
        <title>Insights into the chromosomal genome structure of Flemingia macrophylla.</title>
        <authorList>
            <person name="Ding Y."/>
            <person name="Zhao Y."/>
            <person name="Bi W."/>
            <person name="Wu M."/>
            <person name="Zhao G."/>
            <person name="Gong Y."/>
            <person name="Li W."/>
            <person name="Zhang P."/>
        </authorList>
    </citation>
    <scope>NUCLEOTIDE SEQUENCE [LARGE SCALE GENOMIC DNA]</scope>
    <source>
        <strain evidence="2">DYQJB</strain>
        <tissue evidence="2">Leaf</tissue>
    </source>
</reference>
<comment type="caution">
    <text evidence="2">The sequence shown here is derived from an EMBL/GenBank/DDBJ whole genome shotgun (WGS) entry which is preliminary data.</text>
</comment>
<sequence>MKMEAQGFVALVVGVTGVTGLSLAQALKQPNSLGGPWRVYGAARRPQPTWFPPSIVDHFITFDAVDSADTCTKLIPIAHEVTHLFWITLQVRENEEENIVVNKTMLLNVFTALKSFSSPLTHVTVQTGTKHYMGPIFDPILSTQLISHESPFHENLPRLPYPNFYYALEDLAQSHAPSLTYSVHRASLILGASARSSYNLLLTLAIYAAICRHVGLAFRYPGTRYTWEHFCDMTDARVLAEQHVWAAVTPQAKNQAFNCTNSDIFTWKSVWKLLAELFDVEFVEFDETEEFDLAKLMRDKGSVWEDIVDKYGLCNTKPEVTTCYESLRTVLRFPFQHVSSMNKSREYGFFGYVDTFKSIRFWVEKLRQMKLIPSYQHSTLGPKDSLMGIIG</sequence>
<gene>
    <name evidence="2" type="ORF">Fmac_013419</name>
</gene>
<dbReference type="PANTHER" id="PTHR32487:SF13">
    <property type="entry name" value="LOW QUALITY PROTEIN: IRIDOID SYNTHASE-LIKE"/>
    <property type="match status" value="1"/>
</dbReference>
<evidence type="ECO:0000259" key="1">
    <source>
        <dbReference type="Pfam" id="PF22917"/>
    </source>
</evidence>
<dbReference type="SUPFAM" id="SSF51735">
    <property type="entry name" value="NAD(P)-binding Rossmann-fold domains"/>
    <property type="match status" value="1"/>
</dbReference>
<dbReference type="Pfam" id="PF22917">
    <property type="entry name" value="PRISE"/>
    <property type="match status" value="1"/>
</dbReference>
<dbReference type="Proteomes" id="UP001603857">
    <property type="component" value="Unassembled WGS sequence"/>
</dbReference>
<dbReference type="EMBL" id="JBGMDY010000004">
    <property type="protein sequence ID" value="KAL2338973.1"/>
    <property type="molecule type" value="Genomic_DNA"/>
</dbReference>
<protein>
    <recommendedName>
        <fullName evidence="1">PRISE-like Rossmann-fold domain-containing protein</fullName>
    </recommendedName>
</protein>
<dbReference type="InterPro" id="IPR036291">
    <property type="entry name" value="NAD(P)-bd_dom_sf"/>
</dbReference>
<accession>A0ABD1MU09</accession>
<dbReference type="AlphaFoldDB" id="A0ABD1MU09"/>
<dbReference type="Gene3D" id="3.40.50.720">
    <property type="entry name" value="NAD(P)-binding Rossmann-like Domain"/>
    <property type="match status" value="1"/>
</dbReference>
<proteinExistence type="predicted"/>
<evidence type="ECO:0000313" key="3">
    <source>
        <dbReference type="Proteomes" id="UP001603857"/>
    </source>
</evidence>
<keyword evidence="3" id="KW-1185">Reference proteome</keyword>
<dbReference type="PANTHER" id="PTHR32487">
    <property type="entry name" value="3-OXO-DELTA(4,5)-STEROID 5-BETA-REDUCTASE"/>
    <property type="match status" value="1"/>
</dbReference>
<organism evidence="2 3">
    <name type="scientific">Flemingia macrophylla</name>
    <dbReference type="NCBI Taxonomy" id="520843"/>
    <lineage>
        <taxon>Eukaryota</taxon>
        <taxon>Viridiplantae</taxon>
        <taxon>Streptophyta</taxon>
        <taxon>Embryophyta</taxon>
        <taxon>Tracheophyta</taxon>
        <taxon>Spermatophyta</taxon>
        <taxon>Magnoliopsida</taxon>
        <taxon>eudicotyledons</taxon>
        <taxon>Gunneridae</taxon>
        <taxon>Pentapetalae</taxon>
        <taxon>rosids</taxon>
        <taxon>fabids</taxon>
        <taxon>Fabales</taxon>
        <taxon>Fabaceae</taxon>
        <taxon>Papilionoideae</taxon>
        <taxon>50 kb inversion clade</taxon>
        <taxon>NPAAA clade</taxon>
        <taxon>indigoferoid/millettioid clade</taxon>
        <taxon>Phaseoleae</taxon>
        <taxon>Flemingia</taxon>
    </lineage>
</organism>
<evidence type="ECO:0000313" key="2">
    <source>
        <dbReference type="EMBL" id="KAL2338973.1"/>
    </source>
</evidence>
<dbReference type="GO" id="GO:0016627">
    <property type="term" value="F:oxidoreductase activity, acting on the CH-CH group of donors"/>
    <property type="evidence" value="ECO:0007669"/>
    <property type="project" value="UniProtKB-ARBA"/>
</dbReference>
<dbReference type="CDD" id="cd08948">
    <property type="entry name" value="5beta-POR_like_SDR_a"/>
    <property type="match status" value="1"/>
</dbReference>
<feature type="domain" description="PRISE-like Rossmann-fold" evidence="1">
    <location>
        <begin position="75"/>
        <end position="372"/>
    </location>
</feature>
<dbReference type="GO" id="GO:0006629">
    <property type="term" value="P:lipid metabolic process"/>
    <property type="evidence" value="ECO:0007669"/>
    <property type="project" value="UniProtKB-ARBA"/>
</dbReference>
<name>A0ABD1MU09_9FABA</name>
<dbReference type="InterPro" id="IPR055222">
    <property type="entry name" value="PRISE-like_Rossmann-fold"/>
</dbReference>